<accession>A0AAD1UGI4</accession>
<dbReference type="Pfam" id="PF01412">
    <property type="entry name" value="ArfGap"/>
    <property type="match status" value="1"/>
</dbReference>
<dbReference type="PRINTS" id="PR00405">
    <property type="entry name" value="REVINTRACTNG"/>
</dbReference>
<keyword evidence="1" id="KW-0862">Zinc</keyword>
<evidence type="ECO:0000313" key="5">
    <source>
        <dbReference type="Proteomes" id="UP001295684"/>
    </source>
</evidence>
<dbReference type="GO" id="GO:0008270">
    <property type="term" value="F:zinc ion binding"/>
    <property type="evidence" value="ECO:0007669"/>
    <property type="project" value="UniProtKB-KW"/>
</dbReference>
<dbReference type="GO" id="GO:0005096">
    <property type="term" value="F:GTPase activator activity"/>
    <property type="evidence" value="ECO:0007669"/>
    <property type="project" value="InterPro"/>
</dbReference>
<dbReference type="InterPro" id="IPR001164">
    <property type="entry name" value="ArfGAP_dom"/>
</dbReference>
<evidence type="ECO:0000256" key="1">
    <source>
        <dbReference type="PROSITE-ProRule" id="PRU00288"/>
    </source>
</evidence>
<dbReference type="PROSITE" id="PS50115">
    <property type="entry name" value="ARFGAP"/>
    <property type="match status" value="1"/>
</dbReference>
<sequence length="353" mass="39658">MRKEKAKPQNKFCADCDTIGPEWISIKFGTFICIRCAGVHRELGTDYTFVQSAVLDRLKLHVVEQYQILDNEIMNTYYEHTLPPNLKPKISSKISTIKKFIKNKYILNLWTSEGAQNPVEAVQNGEYRKDMRKSTNRGKKEMKEVKGSRKKGKKRGGKRKKSEERSDLINCDKKEQCDKTQQVKKENRTHTLEQEDDFSEFVEPQKESTEHKNELFADIDINSIPFEPSGTNNDPFATPSKSTMETHLAHLYHQSSLTHDPNNKYAALEHFCAPPPTIFAGMTISPPHISPTPYYQSILPSLSGAKSSQAAPSKLQQIPNSAAQSLAKQAPPAGSAGKATDAFSGLVAQQWCV</sequence>
<dbReference type="AlphaFoldDB" id="A0AAD1UGI4"/>
<comment type="caution">
    <text evidence="4">The sequence shown here is derived from an EMBL/GenBank/DDBJ whole genome shotgun (WGS) entry which is preliminary data.</text>
</comment>
<dbReference type="Proteomes" id="UP001295684">
    <property type="component" value="Unassembled WGS sequence"/>
</dbReference>
<organism evidence="4 5">
    <name type="scientific">Euplotes crassus</name>
    <dbReference type="NCBI Taxonomy" id="5936"/>
    <lineage>
        <taxon>Eukaryota</taxon>
        <taxon>Sar</taxon>
        <taxon>Alveolata</taxon>
        <taxon>Ciliophora</taxon>
        <taxon>Intramacronucleata</taxon>
        <taxon>Spirotrichea</taxon>
        <taxon>Hypotrichia</taxon>
        <taxon>Euplotida</taxon>
        <taxon>Euplotidae</taxon>
        <taxon>Moneuplotes</taxon>
    </lineage>
</organism>
<feature type="compositionally biased region" description="Basic residues" evidence="2">
    <location>
        <begin position="148"/>
        <end position="160"/>
    </location>
</feature>
<feature type="domain" description="Arf-GAP" evidence="3">
    <location>
        <begin position="1"/>
        <end position="118"/>
    </location>
</feature>
<dbReference type="InterPro" id="IPR051718">
    <property type="entry name" value="ARF_GTPase-activating"/>
</dbReference>
<dbReference type="CDD" id="cd08204">
    <property type="entry name" value="ArfGap"/>
    <property type="match status" value="1"/>
</dbReference>
<feature type="compositionally biased region" description="Basic and acidic residues" evidence="2">
    <location>
        <begin position="161"/>
        <end position="193"/>
    </location>
</feature>
<keyword evidence="1" id="KW-0479">Metal-binding</keyword>
<feature type="region of interest" description="Disordered" evidence="2">
    <location>
        <begin position="306"/>
        <end position="339"/>
    </location>
</feature>
<dbReference type="SUPFAM" id="SSF57863">
    <property type="entry name" value="ArfGap/RecO-like zinc finger"/>
    <property type="match status" value="1"/>
</dbReference>
<keyword evidence="1" id="KW-0863">Zinc-finger</keyword>
<dbReference type="InterPro" id="IPR038508">
    <property type="entry name" value="ArfGAP_dom_sf"/>
</dbReference>
<dbReference type="Gene3D" id="1.10.220.150">
    <property type="entry name" value="Arf GTPase activating protein"/>
    <property type="match status" value="1"/>
</dbReference>
<feature type="region of interest" description="Disordered" evidence="2">
    <location>
        <begin position="121"/>
        <end position="211"/>
    </location>
</feature>
<dbReference type="SMART" id="SM00105">
    <property type="entry name" value="ArfGap"/>
    <property type="match status" value="1"/>
</dbReference>
<evidence type="ECO:0000256" key="2">
    <source>
        <dbReference type="SAM" id="MobiDB-lite"/>
    </source>
</evidence>
<protein>
    <recommendedName>
        <fullName evidence="3">Arf-GAP domain-containing protein</fullName>
    </recommendedName>
</protein>
<feature type="compositionally biased region" description="Polar residues" evidence="2">
    <location>
        <begin position="306"/>
        <end position="327"/>
    </location>
</feature>
<evidence type="ECO:0000259" key="3">
    <source>
        <dbReference type="PROSITE" id="PS50115"/>
    </source>
</evidence>
<dbReference type="PANTHER" id="PTHR45705">
    <property type="entry name" value="FI20236P1"/>
    <property type="match status" value="1"/>
</dbReference>
<dbReference type="EMBL" id="CAMPGE010010104">
    <property type="protein sequence ID" value="CAI2368961.1"/>
    <property type="molecule type" value="Genomic_DNA"/>
</dbReference>
<dbReference type="PANTHER" id="PTHR45705:SF1">
    <property type="entry name" value="FI20236P1"/>
    <property type="match status" value="1"/>
</dbReference>
<reference evidence="4" key="1">
    <citation type="submission" date="2023-07" db="EMBL/GenBank/DDBJ databases">
        <authorList>
            <consortium name="AG Swart"/>
            <person name="Singh M."/>
            <person name="Singh A."/>
            <person name="Seah K."/>
            <person name="Emmerich C."/>
        </authorList>
    </citation>
    <scope>NUCLEOTIDE SEQUENCE</scope>
    <source>
        <strain evidence="4">DP1</strain>
    </source>
</reference>
<feature type="compositionally biased region" description="Basic and acidic residues" evidence="2">
    <location>
        <begin position="126"/>
        <end position="147"/>
    </location>
</feature>
<proteinExistence type="predicted"/>
<keyword evidence="5" id="KW-1185">Reference proteome</keyword>
<evidence type="ECO:0000313" key="4">
    <source>
        <dbReference type="EMBL" id="CAI2368961.1"/>
    </source>
</evidence>
<gene>
    <name evidence="4" type="ORF">ECRASSUSDP1_LOCUS10257</name>
</gene>
<name>A0AAD1UGI4_EUPCR</name>
<dbReference type="InterPro" id="IPR037278">
    <property type="entry name" value="ARFGAP/RecO"/>
</dbReference>
<dbReference type="GO" id="GO:0005737">
    <property type="term" value="C:cytoplasm"/>
    <property type="evidence" value="ECO:0007669"/>
    <property type="project" value="TreeGrafter"/>
</dbReference>